<feature type="region of interest" description="Disordered" evidence="1">
    <location>
        <begin position="1"/>
        <end position="22"/>
    </location>
</feature>
<evidence type="ECO:0000313" key="2">
    <source>
        <dbReference type="EMBL" id="ONM55007.1"/>
    </source>
</evidence>
<protein>
    <submittedName>
        <fullName evidence="2">Uncharacterized protein</fullName>
    </submittedName>
</protein>
<dbReference type="InterPro" id="IPR012337">
    <property type="entry name" value="RNaseH-like_sf"/>
</dbReference>
<reference evidence="2" key="1">
    <citation type="submission" date="2015-12" db="EMBL/GenBank/DDBJ databases">
        <title>Update maize B73 reference genome by single molecule sequencing technologies.</title>
        <authorList>
            <consortium name="Maize Genome Sequencing Project"/>
            <person name="Ware D."/>
        </authorList>
    </citation>
    <scope>NUCLEOTIDE SEQUENCE [LARGE SCALE GENOMIC DNA]</scope>
    <source>
        <tissue evidence="2">Seedling</tissue>
    </source>
</reference>
<evidence type="ECO:0000256" key="1">
    <source>
        <dbReference type="SAM" id="MobiDB-lite"/>
    </source>
</evidence>
<organism evidence="2">
    <name type="scientific">Zea mays</name>
    <name type="common">Maize</name>
    <dbReference type="NCBI Taxonomy" id="4577"/>
    <lineage>
        <taxon>Eukaryota</taxon>
        <taxon>Viridiplantae</taxon>
        <taxon>Streptophyta</taxon>
        <taxon>Embryophyta</taxon>
        <taxon>Tracheophyta</taxon>
        <taxon>Spermatophyta</taxon>
        <taxon>Magnoliopsida</taxon>
        <taxon>Liliopsida</taxon>
        <taxon>Poales</taxon>
        <taxon>Poaceae</taxon>
        <taxon>PACMAD clade</taxon>
        <taxon>Panicoideae</taxon>
        <taxon>Andropogonodae</taxon>
        <taxon>Andropogoneae</taxon>
        <taxon>Tripsacinae</taxon>
        <taxon>Zea</taxon>
    </lineage>
</organism>
<dbReference type="SUPFAM" id="SSF53098">
    <property type="entry name" value="Ribonuclease H-like"/>
    <property type="match status" value="1"/>
</dbReference>
<sequence>MEGGSGRDKGKEPCIGESSSAAAREWVVTADGTRKQLQGSIDDPWSQGDKWKKQGFKCAYCGCAKESGDKTRLRLHAMMKEKIGGELVRWNSTSDWKNNDWRDEEDHKFTYDCLIDRIWWEKVEMVLKTVTPLYSMLRFADQQKNGTISGFLPKMLSAQAEIFAKLKHDKNVKRDFMKKVNEIIKKRTQYLLSDTLMVAGAALDPKALYTSKLATHHSAILAETTQARMLGWKINRVVMSTRTNQIVLKADVVEIEGRPWCQCVCSCYDSDVEEKWPPEHGTLLDRMITFVGDSDFGKNELIFKCFC</sequence>
<accession>A0A1D6I4D5</accession>
<proteinExistence type="predicted"/>
<feature type="compositionally biased region" description="Basic and acidic residues" evidence="1">
    <location>
        <begin position="1"/>
        <end position="14"/>
    </location>
</feature>
<gene>
    <name evidence="2" type="ORF">ZEAMMB73_Zm00001d020491</name>
</gene>
<name>A0A1D6I4D5_MAIZE</name>
<dbReference type="EMBL" id="CM007650">
    <property type="protein sequence ID" value="ONM55007.1"/>
    <property type="molecule type" value="Genomic_DNA"/>
</dbReference>
<dbReference type="PaxDb" id="4577-GRMZM5G899151_P01"/>
<dbReference type="AlphaFoldDB" id="A0A1D6I4D5"/>